<sequence length="190" mass="20511">MKIRTLISLCAACISLFSIPALAVEDIVINYEKTGSPRADLSNMKVSLRIAEFTDGRMVENPRLISDAQLLGADGFQAEKAISAIIQDAMQSGFANANANLVDADGDMFLQGNLTASEVQIVDRGGVETLQLTLRASVQLMSGSRTVWQTNLFGRGRAPTSEGMAVTVRAALDRLINELIGDDYFLAEIR</sequence>
<keyword evidence="1" id="KW-0732">Signal</keyword>
<comment type="caution">
    <text evidence="2">The sequence shown here is derived from an EMBL/GenBank/DDBJ whole genome shotgun (WGS) entry which is preliminary data.</text>
</comment>
<dbReference type="EMBL" id="NVUL01000001">
    <property type="protein sequence ID" value="PCI82477.1"/>
    <property type="molecule type" value="Genomic_DNA"/>
</dbReference>
<evidence type="ECO:0000313" key="2">
    <source>
        <dbReference type="EMBL" id="PCI82477.1"/>
    </source>
</evidence>
<evidence type="ECO:0008006" key="4">
    <source>
        <dbReference type="Google" id="ProtNLM"/>
    </source>
</evidence>
<gene>
    <name evidence="2" type="ORF">COB20_00405</name>
</gene>
<dbReference type="AlphaFoldDB" id="A0A2A4XK51"/>
<name>A0A2A4XK51_9GAMM</name>
<reference evidence="3" key="1">
    <citation type="submission" date="2017-08" db="EMBL/GenBank/DDBJ databases">
        <title>A dynamic microbial community with high functional redundancy inhabits the cold, oxic subseafloor aquifer.</title>
        <authorList>
            <person name="Tully B.J."/>
            <person name="Wheat C.G."/>
            <person name="Glazer B.T."/>
            <person name="Huber J.A."/>
        </authorList>
    </citation>
    <scope>NUCLEOTIDE SEQUENCE [LARGE SCALE GENOMIC DNA]</scope>
</reference>
<organism evidence="2 3">
    <name type="scientific">SAR86 cluster bacterium</name>
    <dbReference type="NCBI Taxonomy" id="2030880"/>
    <lineage>
        <taxon>Bacteria</taxon>
        <taxon>Pseudomonadati</taxon>
        <taxon>Pseudomonadota</taxon>
        <taxon>Gammaproteobacteria</taxon>
        <taxon>SAR86 cluster</taxon>
    </lineage>
</organism>
<evidence type="ECO:0000313" key="3">
    <source>
        <dbReference type="Proteomes" id="UP000218767"/>
    </source>
</evidence>
<feature type="chain" id="PRO_5012765901" description="Curli production assembly/transport component CsgG" evidence="1">
    <location>
        <begin position="24"/>
        <end position="190"/>
    </location>
</feature>
<accession>A0A2A4XK51</accession>
<dbReference type="Proteomes" id="UP000218767">
    <property type="component" value="Unassembled WGS sequence"/>
</dbReference>
<feature type="signal peptide" evidence="1">
    <location>
        <begin position="1"/>
        <end position="23"/>
    </location>
</feature>
<evidence type="ECO:0000256" key="1">
    <source>
        <dbReference type="SAM" id="SignalP"/>
    </source>
</evidence>
<proteinExistence type="predicted"/>
<protein>
    <recommendedName>
        <fullName evidence="4">Curli production assembly/transport component CsgG</fullName>
    </recommendedName>
</protein>